<evidence type="ECO:0000313" key="4">
    <source>
        <dbReference type="EMBL" id="CAB4719862.1"/>
    </source>
</evidence>
<dbReference type="EMBL" id="CAEZXH010000009">
    <property type="protein sequence ID" value="CAB4677184.1"/>
    <property type="molecule type" value="Genomic_DNA"/>
</dbReference>
<dbReference type="InterPro" id="IPR036116">
    <property type="entry name" value="FN3_sf"/>
</dbReference>
<gene>
    <name evidence="2" type="ORF">UFOPK1811_00735</name>
    <name evidence="3" type="ORF">UFOPK2360_00263</name>
    <name evidence="4" type="ORF">UFOPK2659_00568</name>
    <name evidence="5" type="ORF">UFOPK2922_01195</name>
    <name evidence="6" type="ORF">UFOPK3306_00421</name>
    <name evidence="7" type="ORF">UFOPK4209_00133</name>
</gene>
<dbReference type="InterPro" id="IPR013783">
    <property type="entry name" value="Ig-like_fold"/>
</dbReference>
<reference evidence="3" key="1">
    <citation type="submission" date="2020-05" db="EMBL/GenBank/DDBJ databases">
        <authorList>
            <person name="Chiriac C."/>
            <person name="Salcher M."/>
            <person name="Ghai R."/>
            <person name="Kavagutti S V."/>
        </authorList>
    </citation>
    <scope>NUCLEOTIDE SEQUENCE</scope>
</reference>
<feature type="domain" description="Fibronectin type-III" evidence="1">
    <location>
        <begin position="335"/>
        <end position="427"/>
    </location>
</feature>
<dbReference type="EMBL" id="CAFBLI010000021">
    <property type="protein sequence ID" value="CAB4861016.1"/>
    <property type="molecule type" value="Genomic_DNA"/>
</dbReference>
<dbReference type="InterPro" id="IPR003961">
    <property type="entry name" value="FN3_dom"/>
</dbReference>
<dbReference type="EMBL" id="CAEZUJ010000023">
    <property type="protein sequence ID" value="CAB4600168.1"/>
    <property type="molecule type" value="Genomic_DNA"/>
</dbReference>
<dbReference type="SMART" id="SM00060">
    <property type="entry name" value="FN3"/>
    <property type="match status" value="1"/>
</dbReference>
<dbReference type="SUPFAM" id="SSF49265">
    <property type="entry name" value="Fibronectin type III"/>
    <property type="match status" value="1"/>
</dbReference>
<evidence type="ECO:0000313" key="7">
    <source>
        <dbReference type="EMBL" id="CAB5034165.1"/>
    </source>
</evidence>
<dbReference type="CDD" id="cd00063">
    <property type="entry name" value="FN3"/>
    <property type="match status" value="1"/>
</dbReference>
<dbReference type="PROSITE" id="PS50853">
    <property type="entry name" value="FN3"/>
    <property type="match status" value="1"/>
</dbReference>
<dbReference type="EMBL" id="CAEZYJ010000064">
    <property type="protein sequence ID" value="CAB4719862.1"/>
    <property type="molecule type" value="Genomic_DNA"/>
</dbReference>
<evidence type="ECO:0000313" key="6">
    <source>
        <dbReference type="EMBL" id="CAB4861016.1"/>
    </source>
</evidence>
<dbReference type="Gene3D" id="2.60.40.10">
    <property type="entry name" value="Immunoglobulins"/>
    <property type="match status" value="1"/>
</dbReference>
<dbReference type="EMBL" id="CAEZZS010000067">
    <property type="protein sequence ID" value="CAB4783269.1"/>
    <property type="molecule type" value="Genomic_DNA"/>
</dbReference>
<dbReference type="EMBL" id="CAFBPY010000010">
    <property type="protein sequence ID" value="CAB5034165.1"/>
    <property type="molecule type" value="Genomic_DNA"/>
</dbReference>
<dbReference type="Gene3D" id="2.120.10.70">
    <property type="entry name" value="Fucose-specific lectin"/>
    <property type="match status" value="1"/>
</dbReference>
<proteinExistence type="predicted"/>
<organism evidence="3">
    <name type="scientific">freshwater metagenome</name>
    <dbReference type="NCBI Taxonomy" id="449393"/>
    <lineage>
        <taxon>unclassified sequences</taxon>
        <taxon>metagenomes</taxon>
        <taxon>ecological metagenomes</taxon>
    </lineage>
</organism>
<evidence type="ECO:0000313" key="3">
    <source>
        <dbReference type="EMBL" id="CAB4677184.1"/>
    </source>
</evidence>
<evidence type="ECO:0000313" key="5">
    <source>
        <dbReference type="EMBL" id="CAB4783269.1"/>
    </source>
</evidence>
<dbReference type="Pfam" id="PF00041">
    <property type="entry name" value="fn3"/>
    <property type="match status" value="1"/>
</dbReference>
<protein>
    <submittedName>
        <fullName evidence="3">Unannotated protein</fullName>
    </submittedName>
</protein>
<evidence type="ECO:0000313" key="2">
    <source>
        <dbReference type="EMBL" id="CAB4600168.1"/>
    </source>
</evidence>
<sequence length="794" mass="86471">MKQAKSITVIVGLLTTLLLPLAPTASALTIESIIAPLQVTYAGATTKLTSTYIPFSDPNLDPKSKFEVNFLTESRTPWPEPAKKAFLRAAQIWSYLFESNVTITVDAYWSPLDRGILGNARPGGPKGGGYFKDFPGAPEKNLWYPAALVNSLASDKKDQDELNAEITARFNSNPANVNWYFGTDGKDAVGQFDFLSAVLHELGHGLGIISTETFNDRFGTFANDSPSIFAGFVANDAGRRLSDLAATLPEFGTYVTSPLYWVGSQGILANNGTKPKLYAPAQYKTGSSVSHLDDELFPKSAINGLMSSTIDMQQAIHDPGPVIIAMLKDMRGKTPVTRISEIRNLHTIAGNKAITLSFDPPEESIRQDITSYQIKVYPGNQIITVTKSPVTIPKLSPGLPYYFSVTAISNGFQSKEVTSSVVVPEDTWVKKVIDSNSDARFTASTIYSGKQTLIYTDSKSGYLIMNQFDGKVWKRKIVDGDSTKLGKRNNNLNGRLSVCLTNPGKKEKLHIFYTDTVEKDLLHATFDGKKWSYETVDGDGAAIQDYRETIRTKTASNVNVSNACVATTQGLQVFYRDDSQGILLGATLLKTGWSYEIVDGDKLTGGRSEGDIAFHLAAVSTGKKIHLLYDSVLASPEKKPIQGDIRYATRSSVSPLDWQYTTVEAGKREIPVAGFDLGLTVNGSEIRAIWYASSAATISKADRIHWTDLTAPGIISEFVPTSSPVSPISLTASTAIYGCEDRLCSLDLITKKSTLANDTAIDKSMSASWIKIKSRDYAFVNIEGKATLITKPLS</sequence>
<accession>A0A6J6MWT9</accession>
<name>A0A6J6MWT9_9ZZZZ</name>
<evidence type="ECO:0000259" key="1">
    <source>
        <dbReference type="PROSITE" id="PS50853"/>
    </source>
</evidence>
<dbReference type="AlphaFoldDB" id="A0A6J6MWT9"/>